<dbReference type="PROSITE" id="PS51272">
    <property type="entry name" value="SLH"/>
    <property type="match status" value="3"/>
</dbReference>
<sequence>MLLQKLKKTILIKLSMILAGFTLFSVLSISSPATPHASAESRWSVCGMEGSYCKFEGTRIIGYGNDYETNSKKITSRVYTMQDGSTLEGVQCVSAEFAAVFKLYTACYMLIDPEAELDTVWSTSTSDDNKTVSILFSVKETQVGTIADLKSKIRVKRTDDSDFRELDPEDTVSNVIFSPWGTPLSETDTSKLQITFKNPLMGTDNQLLIQPGALANGQGVVLNRPIAVDVLENDLGSWEYVGERGISTGFSPGGISMSMLNGTPYLAYIDYQIGNRIFVKKYNGSSWVSIDGGGLSTGMAGGLSSTVSGGNLYVSYFEYSDFQLHIKKYDGNSWSSIDVGNSVQTQLDGTGTFSLAIHNNTPYIAYSDKANGNKLTVKVYNKNKNSWDSLGNVGFSQDAVSQISLTIEGGIPYVAYRNEFPYLIPGHMWAFTPSGWVKKFDQESNSWSDLGKFSNDKPELTTLFIKDGIPYVAYVDIISGRTGMTIAVKKRVGNVWKMVDEGGSISNGSAYSFHISEGTLYLAYVGSNGKTTVKKLVGDQWIYVGATGITEKGASYSSVYVENGIPYIATSSVSNDAAYNLKPEVKKFLLTPPTLTADLTNNNTVSPVIVTFPDLAAWRSDITAVKDGADTLAPGTYTVSAGKITFNPGVLGLGSHTIKVSTPARYKDATVGLTVYLKKPILTADTTNNDVGHPIDISFPDDATWRGAITSVKDGATAITNYSVTEGKLTIYAGVLTEGNHTITITATDYADAIVNQTVTLIPSPVLSADTTNNDPANVIEITFPDDGAWRDEITAVKDGATTLPISRYSIVAGKIIFKAGALALGNHTIRVLAPNYSDATVTQMIVLKHPALAADTTTNDTESEIDVTFPDDPAWRGSITEIQDGATTLSANSYTVYVGKITFNAGVLSAGSHTLTVKATNYSDAIIRQDILISNVIISDDALLSNLTVNQGSLTFVSSQLEYSVNVANAVASVGFSVTKGNPNQALTVIGATETSVTDNVYAYSANDLLVGSNLIQIKVTAEDGSSSNTYKVTVTRDVQAEVPGGNVVIGGGAPAASNNPVTSTDGKLTVPTGKAGEVSLQNEVKVFIPADASAKDLIITIDKLLDTQSLLTDKEVLVSPIFEILKNFSENFKQPVTLTFAFDPTSLKGDQKASVFYYDEVKKHWMEVGGVVNGNRIVVEVNHFTKYAVFAVGQSSEVPTKEPSTDADLKLSDIAGHWAEANIKQAISDGIITGYPGGLFKPNHTVTRAEFAVMLVKTLKLQGKGAELTFSDSAKIGVWAQTAVSLAVREGIITGYGDGSFHPNAEITRAEMAVMIAKALGKSSDANAAASGFADDEDITSWAKGSVAYVKEAGIVKGKGDNRFAPQDHATRAEAVAILLRAKALKSEQR</sequence>
<evidence type="ECO:0000259" key="1">
    <source>
        <dbReference type="PROSITE" id="PS51272"/>
    </source>
</evidence>
<dbReference type="SUPFAM" id="SSF89372">
    <property type="entry name" value="Fucose-specific lectin"/>
    <property type="match status" value="1"/>
</dbReference>
<dbReference type="InterPro" id="IPR025883">
    <property type="entry name" value="Cadherin-like_domain"/>
</dbReference>
<dbReference type="Gene3D" id="2.60.220.30">
    <property type="match status" value="1"/>
</dbReference>
<feature type="domain" description="SLH" evidence="1">
    <location>
        <begin position="1269"/>
        <end position="1332"/>
    </location>
</feature>
<gene>
    <name evidence="2" type="ORF">KCTCHS21_60150</name>
</gene>
<feature type="domain" description="SLH" evidence="1">
    <location>
        <begin position="1208"/>
        <end position="1268"/>
    </location>
</feature>
<dbReference type="InterPro" id="IPR011432">
    <property type="entry name" value="Shr-like_HID"/>
</dbReference>
<dbReference type="InterPro" id="IPR001119">
    <property type="entry name" value="SLH_dom"/>
</dbReference>
<organism evidence="2 3">
    <name type="scientific">Cohnella abietis</name>
    <dbReference type="NCBI Taxonomy" id="2507935"/>
    <lineage>
        <taxon>Bacteria</taxon>
        <taxon>Bacillati</taxon>
        <taxon>Bacillota</taxon>
        <taxon>Bacilli</taxon>
        <taxon>Bacillales</taxon>
        <taxon>Paenibacillaceae</taxon>
        <taxon>Cohnella</taxon>
    </lineage>
</organism>
<feature type="domain" description="SLH" evidence="1">
    <location>
        <begin position="1335"/>
        <end position="1392"/>
    </location>
</feature>
<keyword evidence="3" id="KW-1185">Reference proteome</keyword>
<name>A0A3T1DEN2_9BACL</name>
<accession>A0A3T1DEN2</accession>
<dbReference type="Proteomes" id="UP000289856">
    <property type="component" value="Chromosome"/>
</dbReference>
<protein>
    <recommendedName>
        <fullName evidence="1">SLH domain-containing protein</fullName>
    </recommendedName>
</protein>
<evidence type="ECO:0000313" key="3">
    <source>
        <dbReference type="Proteomes" id="UP000289856"/>
    </source>
</evidence>
<dbReference type="PANTHER" id="PTHR43308">
    <property type="entry name" value="OUTER MEMBRANE PROTEIN ALPHA-RELATED"/>
    <property type="match status" value="1"/>
</dbReference>
<proteinExistence type="predicted"/>
<dbReference type="InterPro" id="IPR051465">
    <property type="entry name" value="Cell_Envelope_Struct_Comp"/>
</dbReference>
<reference evidence="2 3" key="1">
    <citation type="submission" date="2019-01" db="EMBL/GenBank/DDBJ databases">
        <title>Complete genome sequence of Cohnella hallensis HS21 isolated from Korean fir (Abies koreana) rhizospheric soil.</title>
        <authorList>
            <person name="Jiang L."/>
            <person name="Kang S.W."/>
            <person name="Kim S."/>
            <person name="Jung J."/>
            <person name="Kim C.Y."/>
            <person name="Kim D.H."/>
            <person name="Kim S.W."/>
            <person name="Lee J."/>
        </authorList>
    </citation>
    <scope>NUCLEOTIDE SEQUENCE [LARGE SCALE GENOMIC DNA]</scope>
    <source>
        <strain evidence="2 3">HS21</strain>
    </source>
</reference>
<dbReference type="PANTHER" id="PTHR43308:SF5">
    <property type="entry name" value="S-LAYER PROTEIN _ PEPTIDOGLYCAN ENDO-BETA-N-ACETYLGLUCOSAMINIDASE"/>
    <property type="match status" value="1"/>
</dbReference>
<dbReference type="EMBL" id="AP019400">
    <property type="protein sequence ID" value="BBI36616.1"/>
    <property type="molecule type" value="Genomic_DNA"/>
</dbReference>
<dbReference type="Pfam" id="PF00395">
    <property type="entry name" value="SLH"/>
    <property type="match status" value="3"/>
</dbReference>
<dbReference type="KEGG" id="cohn:KCTCHS21_60150"/>
<evidence type="ECO:0000313" key="2">
    <source>
        <dbReference type="EMBL" id="BBI36616.1"/>
    </source>
</evidence>
<dbReference type="RefSeq" id="WP_162309407.1">
    <property type="nucleotide sequence ID" value="NZ_AP019400.1"/>
</dbReference>
<dbReference type="Pfam" id="PF12733">
    <property type="entry name" value="Cadherin-like"/>
    <property type="match status" value="1"/>
</dbReference>
<dbReference type="Pfam" id="PF07550">
    <property type="entry name" value="Shr-like_HID"/>
    <property type="match status" value="4"/>
</dbReference>